<keyword evidence="13" id="KW-1185">Reference proteome</keyword>
<feature type="binding site" evidence="11">
    <location>
        <position position="11"/>
    </location>
    <ligand>
        <name>Mg(2+)</name>
        <dbReference type="ChEBI" id="CHEBI:18420"/>
    </ligand>
</feature>
<proteinExistence type="inferred from homology"/>
<feature type="binding site" evidence="11">
    <location>
        <position position="92"/>
    </location>
    <ligand>
        <name>Zn(2+)</name>
        <dbReference type="ChEBI" id="CHEBI:29105"/>
    </ligand>
</feature>
<evidence type="ECO:0000256" key="9">
    <source>
        <dbReference type="PIRSR" id="PIRSR004682-2"/>
    </source>
</evidence>
<feature type="binding site" evidence="9">
    <location>
        <begin position="9"/>
        <end position="11"/>
    </location>
    <ligand>
        <name>substrate</name>
    </ligand>
</feature>
<feature type="binding site" evidence="11">
    <location>
        <position position="128"/>
    </location>
    <ligand>
        <name>Mg(2+)</name>
        <dbReference type="ChEBI" id="CHEBI:18420"/>
    </ligand>
</feature>
<sequence>MSRSALFLDRDGVINADHGYVFRIADFEPLPGVFAALRLAAARGYALIVITNQSGIGRGYFSQADYDMLEAHMRRLFADEGIAFTGIYHCPHRPDAGCDCRKPRPGMFLRAACEHGIDLGRSVMVGDKPSDAEAARAAGVGTIALVTPDRGLREIVAALPVQD</sequence>
<dbReference type="InterPro" id="IPR004446">
    <property type="entry name" value="Heptose_bisP_phosphatase"/>
</dbReference>
<keyword evidence="3 11" id="KW-0479">Metal-binding</keyword>
<feature type="binding site" evidence="9">
    <location>
        <begin position="17"/>
        <end position="20"/>
    </location>
    <ligand>
        <name>substrate</name>
    </ligand>
</feature>
<comment type="cofactor">
    <cofactor evidence="11">
        <name>Zn(2+)</name>
        <dbReference type="ChEBI" id="CHEBI:29105"/>
    </cofactor>
</comment>
<evidence type="ECO:0000256" key="5">
    <source>
        <dbReference type="ARBA" id="ARBA00023277"/>
    </source>
</evidence>
<dbReference type="GO" id="GO:0005975">
    <property type="term" value="P:carbohydrate metabolic process"/>
    <property type="evidence" value="ECO:0007669"/>
    <property type="project" value="InterPro"/>
</dbReference>
<feature type="site" description="Stabilizes the phosphoryl group" evidence="10">
    <location>
        <position position="102"/>
    </location>
</feature>
<dbReference type="PIRSF" id="PIRSF004682">
    <property type="entry name" value="GmhB"/>
    <property type="match status" value="1"/>
</dbReference>
<dbReference type="EMBL" id="JTDN01000001">
    <property type="protein sequence ID" value="KHL26490.1"/>
    <property type="molecule type" value="Genomic_DNA"/>
</dbReference>
<comment type="caution">
    <text evidence="12">The sequence shown here is derived from an EMBL/GenBank/DDBJ whole genome shotgun (WGS) entry which is preliminary data.</text>
</comment>
<feature type="active site" description="Nucleophile" evidence="8">
    <location>
        <position position="9"/>
    </location>
</feature>
<comment type="cofactor">
    <cofactor evidence="11">
        <name>Mg(2+)</name>
        <dbReference type="ChEBI" id="CHEBI:18420"/>
    </cofactor>
</comment>
<dbReference type="SUPFAM" id="SSF56784">
    <property type="entry name" value="HAD-like"/>
    <property type="match status" value="1"/>
</dbReference>
<dbReference type="InterPro" id="IPR006549">
    <property type="entry name" value="HAD-SF_hydro_IIIA"/>
</dbReference>
<evidence type="ECO:0000313" key="13">
    <source>
        <dbReference type="Proteomes" id="UP000030988"/>
    </source>
</evidence>
<organism evidence="12 13">
    <name type="scientific">Croceibacterium mercuriale</name>
    <dbReference type="NCBI Taxonomy" id="1572751"/>
    <lineage>
        <taxon>Bacteria</taxon>
        <taxon>Pseudomonadati</taxon>
        <taxon>Pseudomonadota</taxon>
        <taxon>Alphaproteobacteria</taxon>
        <taxon>Sphingomonadales</taxon>
        <taxon>Erythrobacteraceae</taxon>
        <taxon>Croceibacterium</taxon>
    </lineage>
</organism>
<feature type="binding site" evidence="11">
    <location>
        <position position="98"/>
    </location>
    <ligand>
        <name>Zn(2+)</name>
        <dbReference type="ChEBI" id="CHEBI:29105"/>
    </ligand>
</feature>
<evidence type="ECO:0000256" key="7">
    <source>
        <dbReference type="PIRNR" id="PIRNR004682"/>
    </source>
</evidence>
<evidence type="ECO:0000256" key="2">
    <source>
        <dbReference type="ARBA" id="ARBA00022490"/>
    </source>
</evidence>
<dbReference type="NCBIfam" id="TIGR01656">
    <property type="entry name" value="Histidinol-ppas"/>
    <property type="match status" value="1"/>
</dbReference>
<evidence type="ECO:0000256" key="6">
    <source>
        <dbReference type="ARBA" id="ARBA00031828"/>
    </source>
</evidence>
<evidence type="ECO:0000256" key="1">
    <source>
        <dbReference type="ARBA" id="ARBA00004496"/>
    </source>
</evidence>
<dbReference type="NCBIfam" id="TIGR00213">
    <property type="entry name" value="GmhB_yaeD"/>
    <property type="match status" value="1"/>
</dbReference>
<feature type="active site" description="Nucleophile" evidence="8">
    <location>
        <position position="11"/>
    </location>
</feature>
<gene>
    <name evidence="12" type="ORF">PK98_08755</name>
</gene>
<dbReference type="CDD" id="cd07503">
    <property type="entry name" value="HAD_HisB-N"/>
    <property type="match status" value="1"/>
</dbReference>
<keyword evidence="5 7" id="KW-0119">Carbohydrate metabolism</keyword>
<dbReference type="GO" id="GO:0016791">
    <property type="term" value="F:phosphatase activity"/>
    <property type="evidence" value="ECO:0007669"/>
    <property type="project" value="InterPro"/>
</dbReference>
<dbReference type="PANTHER" id="PTHR42891">
    <property type="entry name" value="D-GLYCERO-BETA-D-MANNO-HEPTOSE-1,7-BISPHOSPHATE 7-PHOSPHATASE"/>
    <property type="match status" value="1"/>
</dbReference>
<evidence type="ECO:0000256" key="3">
    <source>
        <dbReference type="ARBA" id="ARBA00022723"/>
    </source>
</evidence>
<dbReference type="RefSeq" id="WP_039095817.1">
    <property type="nucleotide sequence ID" value="NZ_JTDN01000001.1"/>
</dbReference>
<comment type="subcellular location">
    <subcellularLocation>
        <location evidence="1 7">Cytoplasm</location>
    </subcellularLocation>
</comment>
<keyword evidence="2 7" id="KW-0963">Cytoplasm</keyword>
<feature type="binding site" evidence="11">
    <location>
        <position position="90"/>
    </location>
    <ligand>
        <name>Zn(2+)</name>
        <dbReference type="ChEBI" id="CHEBI:29105"/>
    </ligand>
</feature>
<feature type="site" description="Contributes to substrate recognition" evidence="10">
    <location>
        <position position="101"/>
    </location>
</feature>
<accession>A0A0B2C2U1</accession>
<dbReference type="STRING" id="1572751.PK98_08755"/>
<dbReference type="NCBIfam" id="TIGR01662">
    <property type="entry name" value="HAD-SF-IIIA"/>
    <property type="match status" value="1"/>
</dbReference>
<name>A0A0B2C2U1_9SPHN</name>
<dbReference type="Gene3D" id="3.40.50.1000">
    <property type="entry name" value="HAD superfamily/HAD-like"/>
    <property type="match status" value="1"/>
</dbReference>
<dbReference type="OrthoDB" id="9814110at2"/>
<reference evidence="12 13" key="1">
    <citation type="submission" date="2014-11" db="EMBL/GenBank/DDBJ databases">
        <title>Draft genome sequence of Kirrobacter mercurialis.</title>
        <authorList>
            <person name="Coil D.A."/>
            <person name="Eisen J.A."/>
        </authorList>
    </citation>
    <scope>NUCLEOTIDE SEQUENCE [LARGE SCALE GENOMIC DNA]</scope>
    <source>
        <strain evidence="12 13">Coronado</strain>
    </source>
</reference>
<dbReference type="GO" id="GO:0005737">
    <property type="term" value="C:cytoplasm"/>
    <property type="evidence" value="ECO:0007669"/>
    <property type="project" value="UniProtKB-SubCell"/>
</dbReference>
<keyword evidence="11" id="KW-0460">Magnesium</keyword>
<feature type="site" description="Stabilizes the phosphoryl group" evidence="10">
    <location>
        <position position="51"/>
    </location>
</feature>
<evidence type="ECO:0000313" key="12">
    <source>
        <dbReference type="EMBL" id="KHL26490.1"/>
    </source>
</evidence>
<evidence type="ECO:0000256" key="8">
    <source>
        <dbReference type="PIRSR" id="PIRSR004682-1"/>
    </source>
</evidence>
<dbReference type="AlphaFoldDB" id="A0A0B2C2U1"/>
<dbReference type="Pfam" id="PF13242">
    <property type="entry name" value="Hydrolase_like"/>
    <property type="match status" value="1"/>
</dbReference>
<evidence type="ECO:0000256" key="4">
    <source>
        <dbReference type="ARBA" id="ARBA00022801"/>
    </source>
</evidence>
<dbReference type="InterPro" id="IPR036412">
    <property type="entry name" value="HAD-like_sf"/>
</dbReference>
<keyword evidence="11" id="KW-0862">Zinc</keyword>
<dbReference type="Proteomes" id="UP000030988">
    <property type="component" value="Unassembled WGS sequence"/>
</dbReference>
<feature type="binding site" evidence="9">
    <location>
        <begin position="101"/>
        <end position="102"/>
    </location>
    <ligand>
        <name>substrate</name>
    </ligand>
</feature>
<evidence type="ECO:0000256" key="11">
    <source>
        <dbReference type="PIRSR" id="PIRSR004682-4"/>
    </source>
</evidence>
<keyword evidence="4 7" id="KW-0378">Hydrolase</keyword>
<feature type="binding site" evidence="11">
    <location>
        <position position="127"/>
    </location>
    <ligand>
        <name>Mg(2+)</name>
        <dbReference type="ChEBI" id="CHEBI:18420"/>
    </ligand>
</feature>
<evidence type="ECO:0000256" key="10">
    <source>
        <dbReference type="PIRSR" id="PIRSR004682-3"/>
    </source>
</evidence>
<protein>
    <recommendedName>
        <fullName evidence="6 7">D,D-heptose 1,7-bisphosphate phosphatase</fullName>
        <ecNumber evidence="7">3.1.3.-</ecNumber>
    </recommendedName>
</protein>
<dbReference type="PANTHER" id="PTHR42891:SF1">
    <property type="entry name" value="D-GLYCERO-BETA-D-MANNO-HEPTOSE-1,7-BISPHOSPHATE 7-PHOSPHATASE"/>
    <property type="match status" value="1"/>
</dbReference>
<dbReference type="GO" id="GO:0046872">
    <property type="term" value="F:metal ion binding"/>
    <property type="evidence" value="ECO:0007669"/>
    <property type="project" value="UniProtKB-KW"/>
</dbReference>
<dbReference type="NCBIfam" id="NF006506">
    <property type="entry name" value="PRK08942.1"/>
    <property type="match status" value="1"/>
</dbReference>
<comment type="similarity">
    <text evidence="7">Belongs to the gmhB family.</text>
</comment>
<feature type="binding site" evidence="9">
    <location>
        <position position="128"/>
    </location>
    <ligand>
        <name>substrate</name>
    </ligand>
</feature>
<dbReference type="EC" id="3.1.3.-" evidence="7"/>
<dbReference type="InterPro" id="IPR006543">
    <property type="entry name" value="Histidinol-phos"/>
</dbReference>
<dbReference type="InterPro" id="IPR023214">
    <property type="entry name" value="HAD_sf"/>
</dbReference>
<feature type="binding site" evidence="9">
    <location>
        <begin position="51"/>
        <end position="54"/>
    </location>
    <ligand>
        <name>substrate</name>
    </ligand>
</feature>
<feature type="binding site" evidence="11">
    <location>
        <position position="9"/>
    </location>
    <ligand>
        <name>Mg(2+)</name>
        <dbReference type="ChEBI" id="CHEBI:18420"/>
    </ligand>
</feature>
<feature type="binding site" evidence="11">
    <location>
        <position position="100"/>
    </location>
    <ligand>
        <name>Zn(2+)</name>
        <dbReference type="ChEBI" id="CHEBI:29105"/>
    </ligand>
</feature>